<evidence type="ECO:0000313" key="4">
    <source>
        <dbReference type="Proteomes" id="UP000030693"/>
    </source>
</evidence>
<evidence type="ECO:0000313" key="3">
    <source>
        <dbReference type="EMBL" id="KCV69246.1"/>
    </source>
</evidence>
<evidence type="ECO:0000256" key="1">
    <source>
        <dbReference type="SAM" id="MobiDB-lite"/>
    </source>
</evidence>
<evidence type="ECO:0000256" key="2">
    <source>
        <dbReference type="SAM" id="Phobius"/>
    </source>
</evidence>
<organism evidence="3">
    <name type="scientific">Fonticula alba</name>
    <name type="common">Slime mold</name>
    <dbReference type="NCBI Taxonomy" id="691883"/>
    <lineage>
        <taxon>Eukaryota</taxon>
        <taxon>Rotosphaerida</taxon>
        <taxon>Fonticulaceae</taxon>
        <taxon>Fonticula</taxon>
    </lineage>
</organism>
<dbReference type="GeneID" id="20529398"/>
<protein>
    <submittedName>
        <fullName evidence="3">Uncharacterized protein</fullName>
    </submittedName>
</protein>
<feature type="region of interest" description="Disordered" evidence="1">
    <location>
        <begin position="448"/>
        <end position="530"/>
    </location>
</feature>
<keyword evidence="2" id="KW-1133">Transmembrane helix</keyword>
<feature type="compositionally biased region" description="Low complexity" evidence="1">
    <location>
        <begin position="515"/>
        <end position="530"/>
    </location>
</feature>
<dbReference type="Proteomes" id="UP000030693">
    <property type="component" value="Unassembled WGS sequence"/>
</dbReference>
<keyword evidence="4" id="KW-1185">Reference proteome</keyword>
<accession>A0A058Z537</accession>
<feature type="compositionally biased region" description="Gly residues" evidence="1">
    <location>
        <begin position="482"/>
        <end position="492"/>
    </location>
</feature>
<dbReference type="AlphaFoldDB" id="A0A058Z537"/>
<gene>
    <name evidence="3" type="ORF">H696_04673</name>
</gene>
<feature type="compositionally biased region" description="Basic residues" evidence="1">
    <location>
        <begin position="16"/>
        <end position="30"/>
    </location>
</feature>
<feature type="transmembrane region" description="Helical" evidence="2">
    <location>
        <begin position="86"/>
        <end position="108"/>
    </location>
</feature>
<reference evidence="3" key="1">
    <citation type="submission" date="2013-04" db="EMBL/GenBank/DDBJ databases">
        <title>The Genome Sequence of Fonticula alba ATCC 38817.</title>
        <authorList>
            <consortium name="The Broad Institute Genomics Platform"/>
            <person name="Russ C."/>
            <person name="Cuomo C."/>
            <person name="Burger G."/>
            <person name="Gray M.W."/>
            <person name="Holland P.W.H."/>
            <person name="King N."/>
            <person name="Lang F.B.F."/>
            <person name="Roger A.J."/>
            <person name="Ruiz-Trillo I."/>
            <person name="Brown M."/>
            <person name="Walker B."/>
            <person name="Young S."/>
            <person name="Zeng Q."/>
            <person name="Gargeya S."/>
            <person name="Fitzgerald M."/>
            <person name="Haas B."/>
            <person name="Abouelleil A."/>
            <person name="Allen A.W."/>
            <person name="Alvarado L."/>
            <person name="Arachchi H.M."/>
            <person name="Berlin A.M."/>
            <person name="Chapman S.B."/>
            <person name="Gainer-Dewar J."/>
            <person name="Goldberg J."/>
            <person name="Griggs A."/>
            <person name="Gujja S."/>
            <person name="Hansen M."/>
            <person name="Howarth C."/>
            <person name="Imamovic A."/>
            <person name="Ireland A."/>
            <person name="Larimer J."/>
            <person name="McCowan C."/>
            <person name="Murphy C."/>
            <person name="Pearson M."/>
            <person name="Poon T.W."/>
            <person name="Priest M."/>
            <person name="Roberts A."/>
            <person name="Saif S."/>
            <person name="Shea T."/>
            <person name="Sisk P."/>
            <person name="Sykes S."/>
            <person name="Wortman J."/>
            <person name="Nusbaum C."/>
            <person name="Birren B."/>
        </authorList>
    </citation>
    <scope>NUCLEOTIDE SEQUENCE [LARGE SCALE GENOMIC DNA]</scope>
    <source>
        <strain evidence="3">ATCC 38817</strain>
    </source>
</reference>
<feature type="region of interest" description="Disordered" evidence="1">
    <location>
        <begin position="1"/>
        <end position="30"/>
    </location>
</feature>
<keyword evidence="2" id="KW-0472">Membrane</keyword>
<name>A0A058Z537_FONAL</name>
<feature type="compositionally biased region" description="Gly residues" evidence="1">
    <location>
        <begin position="1"/>
        <end position="12"/>
    </location>
</feature>
<feature type="transmembrane region" description="Helical" evidence="2">
    <location>
        <begin position="327"/>
        <end position="351"/>
    </location>
</feature>
<dbReference type="RefSeq" id="XP_009496817.1">
    <property type="nucleotide sequence ID" value="XM_009498542.1"/>
</dbReference>
<dbReference type="EMBL" id="KB932207">
    <property type="protein sequence ID" value="KCV69246.1"/>
    <property type="molecule type" value="Genomic_DNA"/>
</dbReference>
<sequence>MRGGRRSGGGGMRSSSRSRSRSYSRSSSRRRYRSSSSTYYSSGSSADCDCSCCGGLFCRAIYCCGPPKNSPLPRIVVAHRMICSWFCWWGFILSFVAMLACVSFVPLYTSRSWSLPPAGTFTIKVNPHFFDGVTPLSGSAVQAYFLPAADGPPERVSQLTGDMVTEVEPPGGGFYRAMEVYLPAGARVTSILAGQVSCPLDYLIIRGSTNFDDWAYGDWVPLEWEGKLWPGQEPLTEWLPVSRSDHYFFVVYNSLSGPCGAGPLHLQLSTEAPAHRLPPARRVALGQRAAVSNADPGMGTIIFHTSSSLEYHDARVSYSRRPGALDLVLGLSIGLPYGLAVVVALVSWLVMRVSIARDPDLLKSTNRRLPVFDEIREISGPMRPSNSAAEELPTSEELFAMSADLESQARGAASKPVAGSRPARAVRFADEDPGPYASKEMSLISPGASSVSFQAGDDGADDGEGGIMLVPLTESLPPGLPSSGGPGGGGPAGAEVSPDRSVPDMPMSSPPPPYSAESSPSSADDGWSKY</sequence>
<proteinExistence type="predicted"/>
<keyword evidence="2" id="KW-0812">Transmembrane</keyword>